<sequence length="50" mass="5823">MVYLVFQNLYTINKILIEPNRPPARRSSVAVVYPPSARPRTYVPECQDRC</sequence>
<dbReference type="EMBL" id="KU377538">
    <property type="protein sequence ID" value="ANS71043.1"/>
    <property type="molecule type" value="Genomic_DNA"/>
</dbReference>
<evidence type="ECO:0000313" key="1">
    <source>
        <dbReference type="EMBL" id="ANS71043.1"/>
    </source>
</evidence>
<protein>
    <submittedName>
        <fullName evidence="1">Uncharacterized protein</fullName>
    </submittedName>
</protein>
<reference evidence="1" key="1">
    <citation type="journal article" date="2016" name="J. Invertebr. Pathol.">
        <title>An alphabaculovirus isolated from dead Lymantria dispar larvae shows high genetic similarity to baculovirus previously isolated from Lymantria monacha - An example of adaptation to a new host.</title>
        <authorList>
            <person name="Rabalski L."/>
            <person name="Krejmer-Rabalska M."/>
            <person name="Skrzecz I."/>
            <person name="Wasag B."/>
            <person name="Szewczyk B."/>
        </authorList>
    </citation>
    <scope>NUCLEOTIDE SEQUENCE</scope>
    <source>
        <strain evidence="1">BNP</strain>
    </source>
</reference>
<name>A0A1B1MR20_NPVLD</name>
<organismHost>
    <name type="scientific">Lepidoptera</name>
    <name type="common">moths &amp; butterflies</name>
    <dbReference type="NCBI Taxonomy" id="7088"/>
</organismHost>
<proteinExistence type="predicted"/>
<organism evidence="1">
    <name type="scientific">Lymantria dispar multicapsid nuclear polyhedrosis virus</name>
    <name type="common">LdMNPV</name>
    <dbReference type="NCBI Taxonomy" id="10449"/>
    <lineage>
        <taxon>Viruses</taxon>
        <taxon>Viruses incertae sedis</taxon>
        <taxon>Naldaviricetes</taxon>
        <taxon>Lefavirales</taxon>
        <taxon>Baculoviridae</taxon>
        <taxon>Alphabaculovirus</taxon>
        <taxon>Alphabaculovirus lydisparis</taxon>
    </lineage>
</organism>
<accession>A0A1B1MR20</accession>